<dbReference type="Gene3D" id="3.40.50.150">
    <property type="entry name" value="Vaccinia Virus protein VP39"/>
    <property type="match status" value="1"/>
</dbReference>
<dbReference type="InterPro" id="IPR006342">
    <property type="entry name" value="FkbM_mtfrase"/>
</dbReference>
<dbReference type="Proteomes" id="UP000594688">
    <property type="component" value="Chromosome"/>
</dbReference>
<name>A0A7T0BUP7_9BACT</name>
<dbReference type="InterPro" id="IPR052514">
    <property type="entry name" value="SAM-dependent_MTase"/>
</dbReference>
<proteinExistence type="predicted"/>
<sequence>MFNFLIKLIPVSIRRALSRMLKYGWFSKLFYFLNDLDDAVTKLALGNKEFYSFKFEGHSLVGNIRFVKGTKDEGIYRLIRTLLGQSPLEKGAVLLDVGANIGLTAIVMAEFAKPAHARVFAFEPGDQIKYLRENLKKTGNDNCVFPQELAMADRKGEMTLFTYHESIVDSRLYLDEEWQDRNPEKIHKKVVGTDTLDGFLQAQGIESGDIRLLKMDCQGAEPFILRGMFEKTSLPENMSVIMEFWPYSIVQQGEDPDKFLERVYEKFEGKQFYFFKDEGELQSLSTREEFFNLSNRVGLGQNNYCDIVIAPQPVLAQQPA</sequence>
<reference evidence="2 3" key="1">
    <citation type="submission" date="2020-02" db="EMBL/GenBank/DDBJ databases">
        <title>Genomic and physiological characterization of two novel Nitrospinaceae genera.</title>
        <authorList>
            <person name="Mueller A.J."/>
            <person name="Jung M.-Y."/>
            <person name="Strachan C.R."/>
            <person name="Herbold C.W."/>
            <person name="Kirkegaard R.H."/>
            <person name="Daims H."/>
        </authorList>
    </citation>
    <scope>NUCLEOTIDE SEQUENCE [LARGE SCALE GENOMIC DNA]</scope>
    <source>
        <strain evidence="2">EB</strain>
    </source>
</reference>
<keyword evidence="2" id="KW-0489">Methyltransferase</keyword>
<evidence type="ECO:0000313" key="2">
    <source>
        <dbReference type="EMBL" id="QPJ61191.1"/>
    </source>
</evidence>
<evidence type="ECO:0000259" key="1">
    <source>
        <dbReference type="Pfam" id="PF05050"/>
    </source>
</evidence>
<dbReference type="SUPFAM" id="SSF53335">
    <property type="entry name" value="S-adenosyl-L-methionine-dependent methyltransferases"/>
    <property type="match status" value="1"/>
</dbReference>
<keyword evidence="2" id="KW-0808">Transferase</keyword>
<dbReference type="GO" id="GO:0008168">
    <property type="term" value="F:methyltransferase activity"/>
    <property type="evidence" value="ECO:0007669"/>
    <property type="project" value="UniProtKB-KW"/>
</dbReference>
<dbReference type="PANTHER" id="PTHR34203:SF15">
    <property type="entry name" value="SLL1173 PROTEIN"/>
    <property type="match status" value="1"/>
</dbReference>
<dbReference type="InterPro" id="IPR029063">
    <property type="entry name" value="SAM-dependent_MTases_sf"/>
</dbReference>
<accession>A0A7T0BUP7</accession>
<gene>
    <name evidence="2" type="ORF">G3M70_04520</name>
</gene>
<dbReference type="AlphaFoldDB" id="A0A7T0BUP7"/>
<dbReference type="Pfam" id="PF05050">
    <property type="entry name" value="Methyltransf_21"/>
    <property type="match status" value="1"/>
</dbReference>
<protein>
    <submittedName>
        <fullName evidence="2">FkbM family methyltransferase</fullName>
    </submittedName>
</protein>
<dbReference type="GO" id="GO:0032259">
    <property type="term" value="P:methylation"/>
    <property type="evidence" value="ECO:0007669"/>
    <property type="project" value="UniProtKB-KW"/>
</dbReference>
<dbReference type="EMBL" id="CP048685">
    <property type="protein sequence ID" value="QPJ61191.1"/>
    <property type="molecule type" value="Genomic_DNA"/>
</dbReference>
<evidence type="ECO:0000313" key="3">
    <source>
        <dbReference type="Proteomes" id="UP000594688"/>
    </source>
</evidence>
<dbReference type="PANTHER" id="PTHR34203">
    <property type="entry name" value="METHYLTRANSFERASE, FKBM FAMILY PROTEIN"/>
    <property type="match status" value="1"/>
</dbReference>
<dbReference type="NCBIfam" id="TIGR01444">
    <property type="entry name" value="fkbM_fam"/>
    <property type="match status" value="1"/>
</dbReference>
<organism evidence="2 3">
    <name type="scientific">Candidatus Nitronauta litoralis</name>
    <dbReference type="NCBI Taxonomy" id="2705533"/>
    <lineage>
        <taxon>Bacteria</taxon>
        <taxon>Pseudomonadati</taxon>
        <taxon>Nitrospinota/Tectimicrobiota group</taxon>
        <taxon>Nitrospinota</taxon>
        <taxon>Nitrospinia</taxon>
        <taxon>Nitrospinales</taxon>
        <taxon>Nitrospinaceae</taxon>
        <taxon>Candidatus Nitronauta</taxon>
    </lineage>
</organism>
<feature type="domain" description="Methyltransferase FkbM" evidence="1">
    <location>
        <begin position="96"/>
        <end position="244"/>
    </location>
</feature>
<dbReference type="KEGG" id="nli:G3M70_04520"/>